<dbReference type="Proteomes" id="UP000037685">
    <property type="component" value="Unassembled WGS sequence"/>
</dbReference>
<evidence type="ECO:0000313" key="2">
    <source>
        <dbReference type="Proteomes" id="UP000037685"/>
    </source>
</evidence>
<dbReference type="PATRIC" id="fig|271.14.peg.2095"/>
<dbReference type="RefSeq" id="WP_053768301.1">
    <property type="nucleotide sequence ID" value="NZ_LHCI01000106.1"/>
</dbReference>
<reference evidence="1 2" key="1">
    <citation type="submission" date="2015-07" db="EMBL/GenBank/DDBJ databases">
        <authorList>
            <person name="Noorani M."/>
        </authorList>
    </citation>
    <scope>NUCLEOTIDE SEQUENCE [LARGE SCALE GENOMIC DNA]</scope>
    <source>
        <strain evidence="2">ATCC 25104 / DSM 625 / JCM 10724 / NBRC 103206 / NCIMB 11243 / YT-1</strain>
    </source>
</reference>
<sequence>MGKVEERKQEALWHFIEARLEEVLEKTGLPLEALPALEAGYLAALEDFAPGILGVFAKEVAGV</sequence>
<organism evidence="1 2">
    <name type="scientific">Thermus aquaticus</name>
    <dbReference type="NCBI Taxonomy" id="271"/>
    <lineage>
        <taxon>Bacteria</taxon>
        <taxon>Thermotogati</taxon>
        <taxon>Deinococcota</taxon>
        <taxon>Deinococci</taxon>
        <taxon>Thermales</taxon>
        <taxon>Thermaceae</taxon>
        <taxon>Thermus</taxon>
    </lineage>
</organism>
<dbReference type="EMBL" id="LHCI01000106">
    <property type="protein sequence ID" value="KOX90821.1"/>
    <property type="molecule type" value="Genomic_DNA"/>
</dbReference>
<name>A0A0M9AHL9_THEAQ</name>
<protein>
    <submittedName>
        <fullName evidence="1">Uncharacterized protein</fullName>
    </submittedName>
</protein>
<comment type="caution">
    <text evidence="1">The sequence shown here is derived from an EMBL/GenBank/DDBJ whole genome shotgun (WGS) entry which is preliminary data.</text>
</comment>
<dbReference type="AlphaFoldDB" id="A0A0M9AHL9"/>
<accession>A0A0M9AHL9</accession>
<proteinExistence type="predicted"/>
<evidence type="ECO:0000313" key="1">
    <source>
        <dbReference type="EMBL" id="KOX90821.1"/>
    </source>
</evidence>
<gene>
    <name evidence="1" type="ORF">BVI061214_02016</name>
</gene>